<dbReference type="InterPro" id="IPR016135">
    <property type="entry name" value="UBQ-conjugating_enzyme/RWD"/>
</dbReference>
<dbReference type="InterPro" id="IPR000608">
    <property type="entry name" value="UBC"/>
</dbReference>
<dbReference type="Gene3D" id="3.10.110.10">
    <property type="entry name" value="Ubiquitin Conjugating Enzyme"/>
    <property type="match status" value="1"/>
</dbReference>
<evidence type="ECO:0000313" key="3">
    <source>
        <dbReference type="Proteomes" id="UP000298652"/>
    </source>
</evidence>
<dbReference type="Pfam" id="PF00179">
    <property type="entry name" value="UQ_con"/>
    <property type="match status" value="1"/>
</dbReference>
<dbReference type="EMBL" id="CM016558">
    <property type="protein sequence ID" value="TKW06132.1"/>
    <property type="molecule type" value="Genomic_DNA"/>
</dbReference>
<reference evidence="2" key="1">
    <citation type="submission" date="2019-03" db="EMBL/GenBank/DDBJ databases">
        <title>WGS assembly of Setaria viridis.</title>
        <authorList>
            <person name="Huang P."/>
            <person name="Jenkins J."/>
            <person name="Grimwood J."/>
            <person name="Barry K."/>
            <person name="Healey A."/>
            <person name="Mamidi S."/>
            <person name="Sreedasyam A."/>
            <person name="Shu S."/>
            <person name="Feldman M."/>
            <person name="Wu J."/>
            <person name="Yu Y."/>
            <person name="Chen C."/>
            <person name="Johnson J."/>
            <person name="Rokhsar D."/>
            <person name="Baxter I."/>
            <person name="Schmutz J."/>
            <person name="Brutnell T."/>
            <person name="Kellogg E."/>
        </authorList>
    </citation>
    <scope>NUCLEOTIDE SEQUENCE [LARGE SCALE GENOMIC DNA]</scope>
</reference>
<dbReference type="Proteomes" id="UP000298652">
    <property type="component" value="Chromosome 7"/>
</dbReference>
<name>A0A4U6TV95_SETVI</name>
<organism evidence="2 3">
    <name type="scientific">Setaria viridis</name>
    <name type="common">Green bristlegrass</name>
    <name type="synonym">Setaria italica subsp. viridis</name>
    <dbReference type="NCBI Taxonomy" id="4556"/>
    <lineage>
        <taxon>Eukaryota</taxon>
        <taxon>Viridiplantae</taxon>
        <taxon>Streptophyta</taxon>
        <taxon>Embryophyta</taxon>
        <taxon>Tracheophyta</taxon>
        <taxon>Spermatophyta</taxon>
        <taxon>Magnoliopsida</taxon>
        <taxon>Liliopsida</taxon>
        <taxon>Poales</taxon>
        <taxon>Poaceae</taxon>
        <taxon>PACMAD clade</taxon>
        <taxon>Panicoideae</taxon>
        <taxon>Panicodae</taxon>
        <taxon>Paniceae</taxon>
        <taxon>Cenchrinae</taxon>
        <taxon>Setaria</taxon>
    </lineage>
</organism>
<sequence length="142" mass="15909">MVWNCIVPGKEGRIFSLTLNFDENYLTPLPVCKFPAGFFHVNVYNTGAVCLSILAGPSITVRQILIGIQDLLDNPNPASPAESSSYELLVKNLSEYKKCARQQAKRYPMHVHPTLLHIQRKAFCSIVPILVTFFGNEFSQIP</sequence>
<dbReference type="AlphaFoldDB" id="A0A4U6TV95"/>
<dbReference type="PROSITE" id="PS50127">
    <property type="entry name" value="UBC_2"/>
    <property type="match status" value="1"/>
</dbReference>
<proteinExistence type="predicted"/>
<evidence type="ECO:0000259" key="1">
    <source>
        <dbReference type="PROSITE" id="PS50127"/>
    </source>
</evidence>
<dbReference type="InterPro" id="IPR050113">
    <property type="entry name" value="Ub_conjugating_enzyme"/>
</dbReference>
<dbReference type="SMART" id="SM00212">
    <property type="entry name" value="UBCc"/>
    <property type="match status" value="1"/>
</dbReference>
<feature type="domain" description="UBC core" evidence="1">
    <location>
        <begin position="1"/>
        <end position="109"/>
    </location>
</feature>
<keyword evidence="3" id="KW-1185">Reference proteome</keyword>
<protein>
    <recommendedName>
        <fullName evidence="1">UBC core domain-containing protein</fullName>
    </recommendedName>
</protein>
<dbReference type="OMA" id="RENTIWQ"/>
<accession>A0A4U6TV95</accession>
<evidence type="ECO:0000313" key="2">
    <source>
        <dbReference type="EMBL" id="TKW06132.1"/>
    </source>
</evidence>
<dbReference type="PANTHER" id="PTHR24067">
    <property type="entry name" value="UBIQUITIN-CONJUGATING ENZYME E2"/>
    <property type="match status" value="1"/>
</dbReference>
<dbReference type="Gramene" id="TKW06132">
    <property type="protein sequence ID" value="TKW06132"/>
    <property type="gene ID" value="SEVIR_7G221700v2"/>
</dbReference>
<gene>
    <name evidence="2" type="ORF">SEVIR_7G221700v2</name>
</gene>
<dbReference type="SUPFAM" id="SSF54495">
    <property type="entry name" value="UBC-like"/>
    <property type="match status" value="1"/>
</dbReference>